<keyword evidence="1" id="KW-0175">Coiled coil</keyword>
<feature type="coiled-coil region" evidence="1">
    <location>
        <begin position="118"/>
        <end position="152"/>
    </location>
</feature>
<reference evidence="2" key="2">
    <citation type="submission" date="2022-01" db="EMBL/GenBank/DDBJ databases">
        <authorList>
            <person name="Yamashiro T."/>
            <person name="Shiraishi A."/>
            <person name="Satake H."/>
            <person name="Nakayama K."/>
        </authorList>
    </citation>
    <scope>NUCLEOTIDE SEQUENCE</scope>
</reference>
<evidence type="ECO:0000313" key="3">
    <source>
        <dbReference type="Proteomes" id="UP001151760"/>
    </source>
</evidence>
<accession>A0ABQ5EK82</accession>
<keyword evidence="3" id="KW-1185">Reference proteome</keyword>
<comment type="caution">
    <text evidence="2">The sequence shown here is derived from an EMBL/GenBank/DDBJ whole genome shotgun (WGS) entry which is preliminary data.</text>
</comment>
<name>A0ABQ5EK82_9ASTR</name>
<sequence>MDFYLHANDQISLYRFQAFHCDAIMGQILYQFQENQRDYFSNDTFRVEKVDSNVIPDSPDMCDNDIQSEQNAKDERVALANLIANLKLDVDENKKIQKQLKKANTSLAHELIESKSILAETSRTLRESNIDYDKLEHKLNETQGLLAQKEIDIKEGLKLKAYEISVVKEKHDELVKQSLLTKSHYEGLVKEKTKVIMDLKLKEEKDIDKMISMEKQLKFVNEIVYKRNQSMQTIHMLAPKGPVRPSFM</sequence>
<evidence type="ECO:0000313" key="2">
    <source>
        <dbReference type="EMBL" id="GJT50937.1"/>
    </source>
</evidence>
<organism evidence="2 3">
    <name type="scientific">Tanacetum coccineum</name>
    <dbReference type="NCBI Taxonomy" id="301880"/>
    <lineage>
        <taxon>Eukaryota</taxon>
        <taxon>Viridiplantae</taxon>
        <taxon>Streptophyta</taxon>
        <taxon>Embryophyta</taxon>
        <taxon>Tracheophyta</taxon>
        <taxon>Spermatophyta</taxon>
        <taxon>Magnoliopsida</taxon>
        <taxon>eudicotyledons</taxon>
        <taxon>Gunneridae</taxon>
        <taxon>Pentapetalae</taxon>
        <taxon>asterids</taxon>
        <taxon>campanulids</taxon>
        <taxon>Asterales</taxon>
        <taxon>Asteraceae</taxon>
        <taxon>Asteroideae</taxon>
        <taxon>Anthemideae</taxon>
        <taxon>Anthemidinae</taxon>
        <taxon>Tanacetum</taxon>
    </lineage>
</organism>
<dbReference type="Proteomes" id="UP001151760">
    <property type="component" value="Unassembled WGS sequence"/>
</dbReference>
<gene>
    <name evidence="2" type="ORF">Tco_0977094</name>
</gene>
<dbReference type="EMBL" id="BQNB010016363">
    <property type="protein sequence ID" value="GJT50937.1"/>
    <property type="molecule type" value="Genomic_DNA"/>
</dbReference>
<protein>
    <submittedName>
        <fullName evidence="2">Uncharacterized protein</fullName>
    </submittedName>
</protein>
<proteinExistence type="predicted"/>
<reference evidence="2" key="1">
    <citation type="journal article" date="2022" name="Int. J. Mol. Sci.">
        <title>Draft Genome of Tanacetum Coccineum: Genomic Comparison of Closely Related Tanacetum-Family Plants.</title>
        <authorList>
            <person name="Yamashiro T."/>
            <person name="Shiraishi A."/>
            <person name="Nakayama K."/>
            <person name="Satake H."/>
        </authorList>
    </citation>
    <scope>NUCLEOTIDE SEQUENCE</scope>
</reference>
<evidence type="ECO:0000256" key="1">
    <source>
        <dbReference type="SAM" id="Coils"/>
    </source>
</evidence>